<dbReference type="Proteomes" id="UP001497516">
    <property type="component" value="Chromosome 8"/>
</dbReference>
<name>A0AAV2GAL5_9ROSI</name>
<evidence type="ECO:0000256" key="1">
    <source>
        <dbReference type="SAM" id="MobiDB-lite"/>
    </source>
</evidence>
<evidence type="ECO:0000313" key="3">
    <source>
        <dbReference type="EMBL" id="CAL1407357.1"/>
    </source>
</evidence>
<protein>
    <recommendedName>
        <fullName evidence="2">Retrotransposon gag domain-containing protein</fullName>
    </recommendedName>
</protein>
<dbReference type="AlphaFoldDB" id="A0AAV2GAL5"/>
<feature type="region of interest" description="Disordered" evidence="1">
    <location>
        <begin position="59"/>
        <end position="91"/>
    </location>
</feature>
<proteinExistence type="predicted"/>
<dbReference type="Pfam" id="PF03732">
    <property type="entry name" value="Retrotrans_gag"/>
    <property type="match status" value="1"/>
</dbReference>
<reference evidence="3 4" key="1">
    <citation type="submission" date="2024-04" db="EMBL/GenBank/DDBJ databases">
        <authorList>
            <person name="Fracassetti M."/>
        </authorList>
    </citation>
    <scope>NUCLEOTIDE SEQUENCE [LARGE SCALE GENOMIC DNA]</scope>
</reference>
<evidence type="ECO:0000259" key="2">
    <source>
        <dbReference type="Pfam" id="PF03732"/>
    </source>
</evidence>
<feature type="domain" description="Retrotransposon gag" evidence="2">
    <location>
        <begin position="168"/>
        <end position="242"/>
    </location>
</feature>
<dbReference type="PANTHER" id="PTHR33223:SF10">
    <property type="entry name" value="AMINOTRANSFERASE-LIKE PLANT MOBILE DOMAIN-CONTAINING PROTEIN"/>
    <property type="match status" value="1"/>
</dbReference>
<feature type="compositionally biased region" description="Acidic residues" evidence="1">
    <location>
        <begin position="75"/>
        <end position="88"/>
    </location>
</feature>
<evidence type="ECO:0000313" key="4">
    <source>
        <dbReference type="Proteomes" id="UP001497516"/>
    </source>
</evidence>
<gene>
    <name evidence="3" type="ORF">LTRI10_LOCUS47029</name>
</gene>
<dbReference type="PANTHER" id="PTHR33223">
    <property type="entry name" value="CCHC-TYPE DOMAIN-CONTAINING PROTEIN"/>
    <property type="match status" value="1"/>
</dbReference>
<feature type="compositionally biased region" description="Basic and acidic residues" evidence="1">
    <location>
        <begin position="59"/>
        <end position="74"/>
    </location>
</feature>
<dbReference type="InterPro" id="IPR005162">
    <property type="entry name" value="Retrotrans_gag_dom"/>
</dbReference>
<keyword evidence="4" id="KW-1185">Reference proteome</keyword>
<dbReference type="EMBL" id="OZ034821">
    <property type="protein sequence ID" value="CAL1407357.1"/>
    <property type="molecule type" value="Genomic_DNA"/>
</dbReference>
<sequence length="247" mass="28111">MKEVVEPMALHGLSSKVEEKVELEDRVKDHGNHISQMQSNINQILSLIKEGMKDHDALDTSRAQRDKGKIKVVEVDDPEDEETEEERPEADLSFLEEHLQPSFRKESGKGKGPIILHNPLAKKLFRSPVPPNFSSLGLRAYNRSIDPNNHLSAFTLKMQLMDDDLCKAFPITFGGRCRTWYTSLPEGIIDNFEQFATLFTSKFATQICWRLMVTALINCTHGEGEAMVDFYDRWNTIAGSLRMATRN</sequence>
<accession>A0AAV2GAL5</accession>
<organism evidence="3 4">
    <name type="scientific">Linum trigynum</name>
    <dbReference type="NCBI Taxonomy" id="586398"/>
    <lineage>
        <taxon>Eukaryota</taxon>
        <taxon>Viridiplantae</taxon>
        <taxon>Streptophyta</taxon>
        <taxon>Embryophyta</taxon>
        <taxon>Tracheophyta</taxon>
        <taxon>Spermatophyta</taxon>
        <taxon>Magnoliopsida</taxon>
        <taxon>eudicotyledons</taxon>
        <taxon>Gunneridae</taxon>
        <taxon>Pentapetalae</taxon>
        <taxon>rosids</taxon>
        <taxon>fabids</taxon>
        <taxon>Malpighiales</taxon>
        <taxon>Linaceae</taxon>
        <taxon>Linum</taxon>
    </lineage>
</organism>